<proteinExistence type="predicted"/>
<accession>A0A072PFJ2</accession>
<comment type="caution">
    <text evidence="2">The sequence shown here is derived from an EMBL/GenBank/DDBJ whole genome shotgun (WGS) entry which is preliminary data.</text>
</comment>
<dbReference type="GeneID" id="25278661"/>
<reference evidence="2 3" key="1">
    <citation type="submission" date="2013-03" db="EMBL/GenBank/DDBJ databases">
        <title>The Genome Sequence of Exophiala aquamarina CBS 119918.</title>
        <authorList>
            <consortium name="The Broad Institute Genomics Platform"/>
            <person name="Cuomo C."/>
            <person name="de Hoog S."/>
            <person name="Gorbushina A."/>
            <person name="Walker B."/>
            <person name="Young S.K."/>
            <person name="Zeng Q."/>
            <person name="Gargeya S."/>
            <person name="Fitzgerald M."/>
            <person name="Haas B."/>
            <person name="Abouelleil A."/>
            <person name="Allen A.W."/>
            <person name="Alvarado L."/>
            <person name="Arachchi H.M."/>
            <person name="Berlin A.M."/>
            <person name="Chapman S.B."/>
            <person name="Gainer-Dewar J."/>
            <person name="Goldberg J."/>
            <person name="Griggs A."/>
            <person name="Gujja S."/>
            <person name="Hansen M."/>
            <person name="Howarth C."/>
            <person name="Imamovic A."/>
            <person name="Ireland A."/>
            <person name="Larimer J."/>
            <person name="McCowan C."/>
            <person name="Murphy C."/>
            <person name="Pearson M."/>
            <person name="Poon T.W."/>
            <person name="Priest M."/>
            <person name="Roberts A."/>
            <person name="Saif S."/>
            <person name="Shea T."/>
            <person name="Sisk P."/>
            <person name="Sykes S."/>
            <person name="Wortman J."/>
            <person name="Nusbaum C."/>
            <person name="Birren B."/>
        </authorList>
    </citation>
    <scope>NUCLEOTIDE SEQUENCE [LARGE SCALE GENOMIC DNA]</scope>
    <source>
        <strain evidence="2 3">CBS 119918</strain>
    </source>
</reference>
<protein>
    <submittedName>
        <fullName evidence="2">Uncharacterized protein</fullName>
    </submittedName>
</protein>
<feature type="region of interest" description="Disordered" evidence="1">
    <location>
        <begin position="78"/>
        <end position="116"/>
    </location>
</feature>
<dbReference type="STRING" id="1182545.A0A072PFJ2"/>
<organism evidence="2 3">
    <name type="scientific">Exophiala aquamarina CBS 119918</name>
    <dbReference type="NCBI Taxonomy" id="1182545"/>
    <lineage>
        <taxon>Eukaryota</taxon>
        <taxon>Fungi</taxon>
        <taxon>Dikarya</taxon>
        <taxon>Ascomycota</taxon>
        <taxon>Pezizomycotina</taxon>
        <taxon>Eurotiomycetes</taxon>
        <taxon>Chaetothyriomycetidae</taxon>
        <taxon>Chaetothyriales</taxon>
        <taxon>Herpotrichiellaceae</taxon>
        <taxon>Exophiala</taxon>
    </lineage>
</organism>
<sequence>MSAPKPSAVRLTPRETETAVAVLQNLRSGEIKIDYVAMAATLGLKNDKVAAAVWCALRKKLFADGGSPPFKVEAAKVTKSATKKTNQKNGAVAQTPKTKNKTTTTPGEDSSLHDQT</sequence>
<dbReference type="AlphaFoldDB" id="A0A072PFJ2"/>
<keyword evidence="3" id="KW-1185">Reference proteome</keyword>
<dbReference type="HOGENOM" id="CLU_2096876_0_0_1"/>
<dbReference type="OrthoDB" id="5403747at2759"/>
<dbReference type="RefSeq" id="XP_013261474.1">
    <property type="nucleotide sequence ID" value="XM_013406020.1"/>
</dbReference>
<evidence type="ECO:0000256" key="1">
    <source>
        <dbReference type="SAM" id="MobiDB-lite"/>
    </source>
</evidence>
<gene>
    <name evidence="2" type="ORF">A1O9_03727</name>
</gene>
<evidence type="ECO:0000313" key="2">
    <source>
        <dbReference type="EMBL" id="KEF58884.1"/>
    </source>
</evidence>
<dbReference type="EMBL" id="AMGV01000003">
    <property type="protein sequence ID" value="KEF58884.1"/>
    <property type="molecule type" value="Genomic_DNA"/>
</dbReference>
<dbReference type="Proteomes" id="UP000027920">
    <property type="component" value="Unassembled WGS sequence"/>
</dbReference>
<evidence type="ECO:0000313" key="3">
    <source>
        <dbReference type="Proteomes" id="UP000027920"/>
    </source>
</evidence>
<dbReference type="VEuPathDB" id="FungiDB:A1O9_03727"/>
<name>A0A072PFJ2_9EURO</name>
<feature type="compositionally biased region" description="Low complexity" evidence="1">
    <location>
        <begin position="95"/>
        <end position="106"/>
    </location>
</feature>